<organism evidence="1 2">
    <name type="scientific">Lentinula lateritia</name>
    <dbReference type="NCBI Taxonomy" id="40482"/>
    <lineage>
        <taxon>Eukaryota</taxon>
        <taxon>Fungi</taxon>
        <taxon>Dikarya</taxon>
        <taxon>Basidiomycota</taxon>
        <taxon>Agaricomycotina</taxon>
        <taxon>Agaricomycetes</taxon>
        <taxon>Agaricomycetidae</taxon>
        <taxon>Agaricales</taxon>
        <taxon>Marasmiineae</taxon>
        <taxon>Omphalotaceae</taxon>
        <taxon>Lentinula</taxon>
    </lineage>
</organism>
<evidence type="ECO:0000313" key="2">
    <source>
        <dbReference type="Proteomes" id="UP001150238"/>
    </source>
</evidence>
<name>A0A9W9AXP4_9AGAR</name>
<proteinExistence type="predicted"/>
<accession>A0A9W9AXP4</accession>
<dbReference type="Proteomes" id="UP001150238">
    <property type="component" value="Unassembled WGS sequence"/>
</dbReference>
<evidence type="ECO:0000313" key="1">
    <source>
        <dbReference type="EMBL" id="KAJ4492823.1"/>
    </source>
</evidence>
<reference evidence="1" key="1">
    <citation type="submission" date="2022-08" db="EMBL/GenBank/DDBJ databases">
        <authorList>
            <consortium name="DOE Joint Genome Institute"/>
            <person name="Min B."/>
            <person name="Riley R."/>
            <person name="Sierra-Patev S."/>
            <person name="Naranjo-Ortiz M."/>
            <person name="Looney B."/>
            <person name="Konkel Z."/>
            <person name="Slot J.C."/>
            <person name="Sakamoto Y."/>
            <person name="Steenwyk J.L."/>
            <person name="Rokas A."/>
            <person name="Carro J."/>
            <person name="Camarero S."/>
            <person name="Ferreira P."/>
            <person name="Molpeceres G."/>
            <person name="Ruiz-Duenas F.J."/>
            <person name="Serrano A."/>
            <person name="Henrissat B."/>
            <person name="Drula E."/>
            <person name="Hughes K.W."/>
            <person name="Mata J.L."/>
            <person name="Ishikawa N.K."/>
            <person name="Vargas-Isla R."/>
            <person name="Ushijima S."/>
            <person name="Smith C.A."/>
            <person name="Ahrendt S."/>
            <person name="Andreopoulos W."/>
            <person name="He G."/>
            <person name="Labutti K."/>
            <person name="Lipzen A."/>
            <person name="Ng V."/>
            <person name="Sandor L."/>
            <person name="Barry K."/>
            <person name="Martinez A.T."/>
            <person name="Xiao Y."/>
            <person name="Gibbons J.G."/>
            <person name="Terashima K."/>
            <person name="Hibbett D.S."/>
            <person name="Grigoriev I.V."/>
        </authorList>
    </citation>
    <scope>NUCLEOTIDE SEQUENCE</scope>
    <source>
        <strain evidence="1">Sp2 HRB7682 ss15</strain>
    </source>
</reference>
<sequence length="80" mass="8540">MITLIPPLTSPESVPSILAAEPTSPSASLSTSFAEIYSLRWSSVFPSQISAAGNRRYRIESGLALNYLSSCQTAEVFGKS</sequence>
<gene>
    <name evidence="1" type="ORF">C8J55DRAFT_501467</name>
</gene>
<protein>
    <submittedName>
        <fullName evidence="1">Uncharacterized protein</fullName>
    </submittedName>
</protein>
<dbReference type="AlphaFoldDB" id="A0A9W9AXP4"/>
<comment type="caution">
    <text evidence="1">The sequence shown here is derived from an EMBL/GenBank/DDBJ whole genome shotgun (WGS) entry which is preliminary data.</text>
</comment>
<dbReference type="EMBL" id="JANVFS010000004">
    <property type="protein sequence ID" value="KAJ4492823.1"/>
    <property type="molecule type" value="Genomic_DNA"/>
</dbReference>
<reference evidence="1" key="2">
    <citation type="journal article" date="2023" name="Proc. Natl. Acad. Sci. U.S.A.">
        <title>A global phylogenomic analysis of the shiitake genus Lentinula.</title>
        <authorList>
            <person name="Sierra-Patev S."/>
            <person name="Min B."/>
            <person name="Naranjo-Ortiz M."/>
            <person name="Looney B."/>
            <person name="Konkel Z."/>
            <person name="Slot J.C."/>
            <person name="Sakamoto Y."/>
            <person name="Steenwyk J.L."/>
            <person name="Rokas A."/>
            <person name="Carro J."/>
            <person name="Camarero S."/>
            <person name="Ferreira P."/>
            <person name="Molpeceres G."/>
            <person name="Ruiz-Duenas F.J."/>
            <person name="Serrano A."/>
            <person name="Henrissat B."/>
            <person name="Drula E."/>
            <person name="Hughes K.W."/>
            <person name="Mata J.L."/>
            <person name="Ishikawa N.K."/>
            <person name="Vargas-Isla R."/>
            <person name="Ushijima S."/>
            <person name="Smith C.A."/>
            <person name="Donoghue J."/>
            <person name="Ahrendt S."/>
            <person name="Andreopoulos W."/>
            <person name="He G."/>
            <person name="LaButti K."/>
            <person name="Lipzen A."/>
            <person name="Ng V."/>
            <person name="Riley R."/>
            <person name="Sandor L."/>
            <person name="Barry K."/>
            <person name="Martinez A.T."/>
            <person name="Xiao Y."/>
            <person name="Gibbons J.G."/>
            <person name="Terashima K."/>
            <person name="Grigoriev I.V."/>
            <person name="Hibbett D."/>
        </authorList>
    </citation>
    <scope>NUCLEOTIDE SEQUENCE</scope>
    <source>
        <strain evidence="1">Sp2 HRB7682 ss15</strain>
    </source>
</reference>